<dbReference type="PANTHER" id="PTHR44229">
    <property type="entry name" value="15-HYDROXYPROSTAGLANDIN DEHYDROGENASE [NAD(+)]"/>
    <property type="match status" value="1"/>
</dbReference>
<reference evidence="7" key="3">
    <citation type="submission" date="2025-04" db="UniProtKB">
        <authorList>
            <consortium name="RefSeq"/>
        </authorList>
    </citation>
    <scope>IDENTIFICATION</scope>
    <source>
        <strain evidence="7">CBS 781.70</strain>
    </source>
</reference>
<dbReference type="Proteomes" id="UP000504638">
    <property type="component" value="Unplaced"/>
</dbReference>
<dbReference type="PROSITE" id="PS00061">
    <property type="entry name" value="ADH_SHORT"/>
    <property type="match status" value="1"/>
</dbReference>
<dbReference type="PANTHER" id="PTHR44229:SF4">
    <property type="entry name" value="15-HYDROXYPROSTAGLANDIN DEHYDROGENASE [NAD(+)]"/>
    <property type="match status" value="1"/>
</dbReference>
<evidence type="ECO:0000313" key="5">
    <source>
        <dbReference type="EMBL" id="KAF1815478.1"/>
    </source>
</evidence>
<dbReference type="SUPFAM" id="SSF51735">
    <property type="entry name" value="NAD(P)-binding Rossmann-fold domains"/>
    <property type="match status" value="1"/>
</dbReference>
<dbReference type="AlphaFoldDB" id="A0A6G1GBK6"/>
<gene>
    <name evidence="5 7" type="ORF">P152DRAFT_389812</name>
</gene>
<dbReference type="Gene3D" id="3.40.50.720">
    <property type="entry name" value="NAD(P)-binding Rossmann-like Domain"/>
    <property type="match status" value="1"/>
</dbReference>
<evidence type="ECO:0000313" key="6">
    <source>
        <dbReference type="Proteomes" id="UP000504638"/>
    </source>
</evidence>
<keyword evidence="2" id="KW-0521">NADP</keyword>
<organism evidence="5">
    <name type="scientific">Eremomyces bilateralis CBS 781.70</name>
    <dbReference type="NCBI Taxonomy" id="1392243"/>
    <lineage>
        <taxon>Eukaryota</taxon>
        <taxon>Fungi</taxon>
        <taxon>Dikarya</taxon>
        <taxon>Ascomycota</taxon>
        <taxon>Pezizomycotina</taxon>
        <taxon>Dothideomycetes</taxon>
        <taxon>Dothideomycetes incertae sedis</taxon>
        <taxon>Eremomycetales</taxon>
        <taxon>Eremomycetaceae</taxon>
        <taxon>Eremomyces</taxon>
    </lineage>
</organism>
<sequence length="293" mass="32610">MQVGDFPIKDKVVVVTGGGSGICFEFVKKAIEAGAKVLIADLKLTTQAQTWFNEVQDKRPVAFATCDVTKWSDLRELVDASRKHFNAVPDVWVPGAGVFEPKWSNFWDDLETERYQEVDINVNHPIKLTRIAMQALAEADKKGVVLSVASIAGLSGTYSSALYVATKHAVVGFTRSMALADKYEGIKIVTICPGVVKTPLWTDRDDYMKQFGISDKLSLTPEYIADTMMDIIQQGRYPGGTVLEVRLEGTRVIHEWNNPVPESLKAEIPKEFIEHNIAPMRAIMDSYRKKPSS</sequence>
<dbReference type="PRINTS" id="PR00080">
    <property type="entry name" value="SDRFAMILY"/>
</dbReference>
<dbReference type="InterPro" id="IPR020904">
    <property type="entry name" value="Sc_DH/Rdtase_CS"/>
</dbReference>
<dbReference type="InterPro" id="IPR002347">
    <property type="entry name" value="SDR_fam"/>
</dbReference>
<evidence type="ECO:0000256" key="2">
    <source>
        <dbReference type="ARBA" id="ARBA00022857"/>
    </source>
</evidence>
<keyword evidence="3" id="KW-0560">Oxidoreductase</keyword>
<reference evidence="5 7" key="1">
    <citation type="submission" date="2020-01" db="EMBL/GenBank/DDBJ databases">
        <authorList>
            <consortium name="DOE Joint Genome Institute"/>
            <person name="Haridas S."/>
            <person name="Albert R."/>
            <person name="Binder M."/>
            <person name="Bloem J."/>
            <person name="Labutti K."/>
            <person name="Salamov A."/>
            <person name="Andreopoulos B."/>
            <person name="Baker S.E."/>
            <person name="Barry K."/>
            <person name="Bills G."/>
            <person name="Bluhm B.H."/>
            <person name="Cannon C."/>
            <person name="Castanera R."/>
            <person name="Culley D.E."/>
            <person name="Daum C."/>
            <person name="Ezra D."/>
            <person name="Gonzalez J.B."/>
            <person name="Henrissat B."/>
            <person name="Kuo A."/>
            <person name="Liang C."/>
            <person name="Lipzen A."/>
            <person name="Lutzoni F."/>
            <person name="Magnuson J."/>
            <person name="Mondo S."/>
            <person name="Nolan M."/>
            <person name="Ohm R."/>
            <person name="Pangilinan J."/>
            <person name="Park H.-J."/>
            <person name="Ramirez L."/>
            <person name="Alfaro M."/>
            <person name="Sun H."/>
            <person name="Tritt A."/>
            <person name="Yoshinaga Y."/>
            <person name="Zwiers L.-H."/>
            <person name="Turgeon B.G."/>
            <person name="Goodwin S.B."/>
            <person name="Spatafora J.W."/>
            <person name="Crous P.W."/>
            <person name="Grigoriev I.V."/>
        </authorList>
    </citation>
    <scope>NUCLEOTIDE SEQUENCE</scope>
    <source>
        <strain evidence="5 7">CBS 781.70</strain>
    </source>
</reference>
<evidence type="ECO:0000256" key="4">
    <source>
        <dbReference type="RuleBase" id="RU000363"/>
    </source>
</evidence>
<dbReference type="OrthoDB" id="5296at2759"/>
<accession>A0A6G1GBK6</accession>
<dbReference type="PRINTS" id="PR00081">
    <property type="entry name" value="GDHRDH"/>
</dbReference>
<dbReference type="GeneID" id="54416574"/>
<evidence type="ECO:0000256" key="1">
    <source>
        <dbReference type="ARBA" id="ARBA00006484"/>
    </source>
</evidence>
<evidence type="ECO:0000313" key="7">
    <source>
        <dbReference type="RefSeq" id="XP_033537109.1"/>
    </source>
</evidence>
<dbReference type="InterPro" id="IPR036291">
    <property type="entry name" value="NAD(P)-bd_dom_sf"/>
</dbReference>
<dbReference type="GO" id="GO:0016616">
    <property type="term" value="F:oxidoreductase activity, acting on the CH-OH group of donors, NAD or NADP as acceptor"/>
    <property type="evidence" value="ECO:0007669"/>
    <property type="project" value="TreeGrafter"/>
</dbReference>
<protein>
    <submittedName>
        <fullName evidence="5 7">NAD(P)-binding protein</fullName>
    </submittedName>
</protein>
<reference evidence="7" key="2">
    <citation type="submission" date="2020-04" db="EMBL/GenBank/DDBJ databases">
        <authorList>
            <consortium name="NCBI Genome Project"/>
        </authorList>
    </citation>
    <scope>NUCLEOTIDE SEQUENCE</scope>
    <source>
        <strain evidence="7">CBS 781.70</strain>
    </source>
</reference>
<dbReference type="Pfam" id="PF00106">
    <property type="entry name" value="adh_short"/>
    <property type="match status" value="1"/>
</dbReference>
<dbReference type="RefSeq" id="XP_033537109.1">
    <property type="nucleotide sequence ID" value="XM_033676004.1"/>
</dbReference>
<evidence type="ECO:0000256" key="3">
    <source>
        <dbReference type="ARBA" id="ARBA00023002"/>
    </source>
</evidence>
<dbReference type="EMBL" id="ML975151">
    <property type="protein sequence ID" value="KAF1815478.1"/>
    <property type="molecule type" value="Genomic_DNA"/>
</dbReference>
<name>A0A6G1GBK6_9PEZI</name>
<dbReference type="GO" id="GO:0005737">
    <property type="term" value="C:cytoplasm"/>
    <property type="evidence" value="ECO:0007669"/>
    <property type="project" value="TreeGrafter"/>
</dbReference>
<keyword evidence="6" id="KW-1185">Reference proteome</keyword>
<comment type="similarity">
    <text evidence="1 4">Belongs to the short-chain dehydrogenases/reductases (SDR) family.</text>
</comment>
<proteinExistence type="inferred from homology"/>